<protein>
    <submittedName>
        <fullName evidence="3">Glycosyl transferase group 1</fullName>
    </submittedName>
</protein>
<dbReference type="PANTHER" id="PTHR46401">
    <property type="entry name" value="GLYCOSYLTRANSFERASE WBBK-RELATED"/>
    <property type="match status" value="1"/>
</dbReference>
<dbReference type="STRING" id="743722.Sph21_1948"/>
<dbReference type="SUPFAM" id="SSF53756">
    <property type="entry name" value="UDP-Glycosyltransferase/glycogen phosphorylase"/>
    <property type="match status" value="1"/>
</dbReference>
<dbReference type="OrthoDB" id="919017at2"/>
<proteinExistence type="predicted"/>
<dbReference type="PANTHER" id="PTHR46401:SF2">
    <property type="entry name" value="GLYCOSYLTRANSFERASE WBBK-RELATED"/>
    <property type="match status" value="1"/>
</dbReference>
<keyword evidence="1 3" id="KW-0808">Transferase</keyword>
<feature type="domain" description="Glycosyl transferase family 1" evidence="2">
    <location>
        <begin position="204"/>
        <end position="361"/>
    </location>
</feature>
<name>F4CA82_SPHS2</name>
<evidence type="ECO:0000256" key="1">
    <source>
        <dbReference type="ARBA" id="ARBA00022679"/>
    </source>
</evidence>
<reference evidence="3" key="1">
    <citation type="submission" date="2011-03" db="EMBL/GenBank/DDBJ databases">
        <title>Complete sequence of Sphingobacterium sp. 21.</title>
        <authorList>
            <consortium name="US DOE Joint Genome Institute"/>
            <person name="Lucas S."/>
            <person name="Copeland A."/>
            <person name="Lapidus A."/>
            <person name="Cheng J.-F."/>
            <person name="Goodwin L."/>
            <person name="Pitluck S."/>
            <person name="Davenport K."/>
            <person name="Detter J.C."/>
            <person name="Han C."/>
            <person name="Tapia R."/>
            <person name="Land M."/>
            <person name="Hauser L."/>
            <person name="Kyrpides N."/>
            <person name="Ivanova N."/>
            <person name="Ovchinnikova G."/>
            <person name="Pagani I."/>
            <person name="Siebers A.K."/>
            <person name="Allgaier M."/>
            <person name="Thelen M.P."/>
            <person name="Hugenholtz P."/>
            <person name="Woyke T."/>
        </authorList>
    </citation>
    <scope>NUCLEOTIDE SEQUENCE</scope>
    <source>
        <strain evidence="3">21</strain>
    </source>
</reference>
<dbReference type="InterPro" id="IPR001296">
    <property type="entry name" value="Glyco_trans_1"/>
</dbReference>
<accession>F4CA82</accession>
<dbReference type="AlphaFoldDB" id="F4CA82"/>
<organism evidence="3">
    <name type="scientific">Sphingobacterium sp. (strain 21)</name>
    <dbReference type="NCBI Taxonomy" id="743722"/>
    <lineage>
        <taxon>Bacteria</taxon>
        <taxon>Pseudomonadati</taxon>
        <taxon>Bacteroidota</taxon>
        <taxon>Sphingobacteriia</taxon>
        <taxon>Sphingobacteriales</taxon>
        <taxon>Sphingobacteriaceae</taxon>
        <taxon>Sphingobacterium</taxon>
    </lineage>
</organism>
<dbReference type="GO" id="GO:0016757">
    <property type="term" value="F:glycosyltransferase activity"/>
    <property type="evidence" value="ECO:0007669"/>
    <property type="project" value="InterPro"/>
</dbReference>
<dbReference type="Pfam" id="PF00534">
    <property type="entry name" value="Glycos_transf_1"/>
    <property type="match status" value="1"/>
</dbReference>
<dbReference type="KEGG" id="shg:Sph21_1948"/>
<dbReference type="eggNOG" id="COG0438">
    <property type="taxonomic scope" value="Bacteria"/>
</dbReference>
<dbReference type="HOGENOM" id="CLU_651592_0_0_10"/>
<dbReference type="Gene3D" id="3.40.50.2000">
    <property type="entry name" value="Glycogen Phosphorylase B"/>
    <property type="match status" value="1"/>
</dbReference>
<dbReference type="PATRIC" id="fig|743722.3.peg.2080"/>
<evidence type="ECO:0000259" key="2">
    <source>
        <dbReference type="Pfam" id="PF00534"/>
    </source>
</evidence>
<evidence type="ECO:0000313" key="3">
    <source>
        <dbReference type="EMBL" id="ADZ78508.1"/>
    </source>
</evidence>
<gene>
    <name evidence="3" type="ordered locus">Sph21_1948</name>
</gene>
<dbReference type="EMBL" id="CP002584">
    <property type="protein sequence ID" value="ADZ78508.1"/>
    <property type="molecule type" value="Genomic_DNA"/>
</dbReference>
<sequence>MTYLFFDIEITGHHSEYIGHLIRYFKHHSRGGSNVFVVHPKFKEKFPQLADEADLAPDVLLIEISEDEYQKSSEGGLIKMSFSRLKLVKKYANAHKASHVFLLHFNVFQFSLMFLRPSFKIRGILFLQFYRMAKQNWKERLKYARKYLITKAYANNKQIERVFILNDISSVNYLNHKFRNNLFSVLNDPVPGLLPLDDFDIYRHYNIEPTRKILLHPGALSDRKGTLEFIQSALFVKSEIQNELTFLIAGSAGGAKMSASIENQVNNVNKTTKIKAIYDPGFLTNEKMKSILDQCYAVVIPYKNSEASSGILGHAAASNKPVISTGKGLLKELIEVYKLGVLIDEVHPELIAKKIEELIHYGDWKSESTRFVAERTPECFASTIVA</sequence>
<dbReference type="GO" id="GO:0009103">
    <property type="term" value="P:lipopolysaccharide biosynthetic process"/>
    <property type="evidence" value="ECO:0007669"/>
    <property type="project" value="TreeGrafter"/>
</dbReference>